<dbReference type="EMBL" id="AP014633">
    <property type="protein sequence ID" value="BAP56155.1"/>
    <property type="molecule type" value="Genomic_DNA"/>
</dbReference>
<evidence type="ECO:0000313" key="1">
    <source>
        <dbReference type="EMBL" id="BAP56155.1"/>
    </source>
</evidence>
<evidence type="ECO:0000313" key="2">
    <source>
        <dbReference type="Proteomes" id="UP000031623"/>
    </source>
</evidence>
<dbReference type="AlphaFoldDB" id="A0A090ALV8"/>
<dbReference type="KEGG" id="tig:THII_1858"/>
<dbReference type="Pfam" id="PF18143">
    <property type="entry name" value="HAD_SAK_2"/>
    <property type="match status" value="1"/>
</dbReference>
<name>A0A090ALV8_9GAMM</name>
<keyword evidence="2" id="KW-1185">Reference proteome</keyword>
<organism evidence="1 2">
    <name type="scientific">Thioploca ingrica</name>
    <dbReference type="NCBI Taxonomy" id="40754"/>
    <lineage>
        <taxon>Bacteria</taxon>
        <taxon>Pseudomonadati</taxon>
        <taxon>Pseudomonadota</taxon>
        <taxon>Gammaproteobacteria</taxon>
        <taxon>Thiotrichales</taxon>
        <taxon>Thiotrichaceae</taxon>
        <taxon>Thioploca</taxon>
    </lineage>
</organism>
<dbReference type="HOGENOM" id="CLU_105444_2_0_6"/>
<dbReference type="Proteomes" id="UP000031623">
    <property type="component" value="Chromosome"/>
</dbReference>
<accession>A0A090ALV8</accession>
<sequence>MSKKRNTLCLRPEMGWAIRDSLKSFPNPRVPRVGMNTLTTYIFLDIDGVLVKEETFTEINLEEDLPRLDEFCVNWFAETVRRYPHTKIVISSSWREIYSLEVIKSVFPKDIADRIEGTTPLYNRPAKFFRYQEVLDYLETHDALEQPWVAIDDIREHYPPQVLVIVTNPYVGFNETSAKELARFLNQVTHPMGFPQRV</sequence>
<dbReference type="STRING" id="40754.THII_1858"/>
<reference evidence="1 2" key="1">
    <citation type="journal article" date="2014" name="ISME J.">
        <title>Ecophysiology of Thioploca ingrica as revealed by the complete genome sequence supplemented with proteomic evidence.</title>
        <authorList>
            <person name="Kojima H."/>
            <person name="Ogura Y."/>
            <person name="Yamamoto N."/>
            <person name="Togashi T."/>
            <person name="Mori H."/>
            <person name="Watanabe T."/>
            <person name="Nemoto F."/>
            <person name="Kurokawa K."/>
            <person name="Hayashi T."/>
            <person name="Fukui M."/>
        </authorList>
    </citation>
    <scope>NUCLEOTIDE SEQUENCE [LARGE SCALE GENOMIC DNA]</scope>
</reference>
<proteinExistence type="predicted"/>
<gene>
    <name evidence="1" type="ORF">THII_1858</name>
</gene>
<protein>
    <submittedName>
        <fullName evidence="1">Uncharacterized protein</fullName>
    </submittedName>
</protein>